<proteinExistence type="predicted"/>
<dbReference type="PANTHER" id="PTHR12746:SF2">
    <property type="entry name" value="60S RIBOSOMAL EXPORT PROTEIN NMD3"/>
    <property type="match status" value="1"/>
</dbReference>
<feature type="compositionally biased region" description="Basic and acidic residues" evidence="1">
    <location>
        <begin position="288"/>
        <end position="301"/>
    </location>
</feature>
<dbReference type="EMBL" id="CAXAMM010021779">
    <property type="protein sequence ID" value="CAK9050602.1"/>
    <property type="molecule type" value="Genomic_DNA"/>
</dbReference>
<evidence type="ECO:0000313" key="4">
    <source>
        <dbReference type="Proteomes" id="UP001642464"/>
    </source>
</evidence>
<evidence type="ECO:0000256" key="1">
    <source>
        <dbReference type="SAM" id="MobiDB-lite"/>
    </source>
</evidence>
<name>A0ABP0MIJ7_9DINO</name>
<keyword evidence="4" id="KW-1185">Reference proteome</keyword>
<comment type="caution">
    <text evidence="3">The sequence shown here is derived from an EMBL/GenBank/DDBJ whole genome shotgun (WGS) entry which is preliminary data.</text>
</comment>
<sequence>MHSRLTGAKLWGRPEALGGLPPLMLCTKAAAHLVLVDPATQRTVEVAASEYWKKPFSSVAIPSKLTEFIVLDVNEEGPPGRGHCEFEVARASDFGQNDERLLVRSHLGGGKLQVGDSVLGYDLRTLHLMGVDDEELSAVPLEVYLVKKKRPERARPKRRPGKGSRLAQLRQAKAQEASIESALQAEAEVAEVAEADGAEEDEAMKQAADLLLSQLGAKPEDTEAADAPEAWVSIARLELSEIWSRRGFARAPVAPSLLRFAHTPSELRAWPWPTEVAEHWKGAGRTDGGGRADGLARGDDG</sequence>
<feature type="compositionally biased region" description="Basic residues" evidence="1">
    <location>
        <begin position="150"/>
        <end position="162"/>
    </location>
</feature>
<protein>
    <submittedName>
        <fullName evidence="3">60S ribosomal export protein NMD3 (Nonsense-mediated mRNA decay protein 3)</fullName>
    </submittedName>
</protein>
<evidence type="ECO:0000313" key="3">
    <source>
        <dbReference type="EMBL" id="CAK9050602.1"/>
    </source>
</evidence>
<dbReference type="Pfam" id="PF21192">
    <property type="entry name" value="OB_NMD3"/>
    <property type="match status" value="1"/>
</dbReference>
<feature type="region of interest" description="Disordered" evidence="1">
    <location>
        <begin position="280"/>
        <end position="301"/>
    </location>
</feature>
<dbReference type="Proteomes" id="UP001642464">
    <property type="component" value="Unassembled WGS sequence"/>
</dbReference>
<accession>A0ABP0MIJ7</accession>
<reference evidence="3 4" key="1">
    <citation type="submission" date="2024-02" db="EMBL/GenBank/DDBJ databases">
        <authorList>
            <person name="Chen Y."/>
            <person name="Shah S."/>
            <person name="Dougan E. K."/>
            <person name="Thang M."/>
            <person name="Chan C."/>
        </authorList>
    </citation>
    <scope>NUCLEOTIDE SEQUENCE [LARGE SCALE GENOMIC DNA]</scope>
</reference>
<dbReference type="InterPro" id="IPR048898">
    <property type="entry name" value="OB_NMD3"/>
</dbReference>
<dbReference type="InterPro" id="IPR039768">
    <property type="entry name" value="Nmd3"/>
</dbReference>
<evidence type="ECO:0000259" key="2">
    <source>
        <dbReference type="Pfam" id="PF21192"/>
    </source>
</evidence>
<dbReference type="PANTHER" id="PTHR12746">
    <property type="entry name" value="NONSENSE-MEDIATED MRNA DECAY PROTEIN 3"/>
    <property type="match status" value="1"/>
</dbReference>
<feature type="domain" description="60S ribosomal export protein NMD3 OB-fold" evidence="2">
    <location>
        <begin position="65"/>
        <end position="148"/>
    </location>
</feature>
<feature type="region of interest" description="Disordered" evidence="1">
    <location>
        <begin position="150"/>
        <end position="171"/>
    </location>
</feature>
<gene>
    <name evidence="3" type="ORF">SCF082_LOCUS27883</name>
</gene>
<organism evidence="3 4">
    <name type="scientific">Durusdinium trenchii</name>
    <dbReference type="NCBI Taxonomy" id="1381693"/>
    <lineage>
        <taxon>Eukaryota</taxon>
        <taxon>Sar</taxon>
        <taxon>Alveolata</taxon>
        <taxon>Dinophyceae</taxon>
        <taxon>Suessiales</taxon>
        <taxon>Symbiodiniaceae</taxon>
        <taxon>Durusdinium</taxon>
    </lineage>
</organism>